<dbReference type="CDD" id="cd00075">
    <property type="entry name" value="HATPase"/>
    <property type="match status" value="1"/>
</dbReference>
<evidence type="ECO:0000256" key="3">
    <source>
        <dbReference type="ARBA" id="ARBA00022475"/>
    </source>
</evidence>
<dbReference type="AlphaFoldDB" id="A0A023WQA0"/>
<evidence type="ECO:0000256" key="1">
    <source>
        <dbReference type="ARBA" id="ARBA00000085"/>
    </source>
</evidence>
<dbReference type="InterPro" id="IPR036890">
    <property type="entry name" value="HATPase_C_sf"/>
</dbReference>
<dbReference type="Gene3D" id="3.30.565.10">
    <property type="entry name" value="Histidine kinase-like ATPase, C-terminal domain"/>
    <property type="match status" value="1"/>
</dbReference>
<dbReference type="SMART" id="SM00387">
    <property type="entry name" value="HATPase_c"/>
    <property type="match status" value="1"/>
</dbReference>
<evidence type="ECO:0000256" key="7">
    <source>
        <dbReference type="ARBA" id="ARBA00022692"/>
    </source>
</evidence>
<dbReference type="PROSITE" id="PS50885">
    <property type="entry name" value="HAMP"/>
    <property type="match status" value="1"/>
</dbReference>
<dbReference type="PANTHER" id="PTHR45436">
    <property type="entry name" value="SENSOR HISTIDINE KINASE YKOH"/>
    <property type="match status" value="1"/>
</dbReference>
<protein>
    <recommendedName>
        <fullName evidence="14">Sensor protein</fullName>
        <ecNumber evidence="14">2.7.13.3</ecNumber>
    </recommendedName>
</protein>
<dbReference type="InterPro" id="IPR036097">
    <property type="entry name" value="HisK_dim/P_sf"/>
</dbReference>
<evidence type="ECO:0000256" key="5">
    <source>
        <dbReference type="ARBA" id="ARBA00022553"/>
    </source>
</evidence>
<dbReference type="InterPro" id="IPR003660">
    <property type="entry name" value="HAMP_dom"/>
</dbReference>
<dbReference type="PRINTS" id="PR00344">
    <property type="entry name" value="BCTRLSENSOR"/>
</dbReference>
<evidence type="ECO:0000313" key="17">
    <source>
        <dbReference type="EMBL" id="AHY41969.1"/>
    </source>
</evidence>
<evidence type="ECO:0000256" key="11">
    <source>
        <dbReference type="ARBA" id="ARBA00022989"/>
    </source>
</evidence>
<dbReference type="InterPro" id="IPR006290">
    <property type="entry name" value="CztS_silS_copS"/>
</dbReference>
<sequence length="452" mass="50317">MSLLPRSLSLRLALAFALVASVLLGSIGLYMYCSLEREIAWRDDQALLGRLERMQALLDDSASIEALRQRPQLYENMLGNRDSLLWLLDAQGRALIEINPARLPIPTLPASAAAELIDTDGARLAWRRLPGEAGLTLVAGRMLAEREQMLAAYRVKLWWALSLGALLASVLGWLISRRALRPVRHLTRQALAIDVQHLHLRLDESAMPSELEPLRGALNQMLNRLEQGFARLSRFSEDLAHEMRTPLGNLMGQTQQLLHKDRDAEAYHALLVSNQEEYERLARMIDSMLFLARAEQPATAITRQAFSLPELVEQLCEYFEGVAEERGIQLLDETEGELFGDADLIRRALANLLANALRYGAGDSPVRIVSGSGAGWRWVSVINQGPPIAAEQLPRLFDRFYRCDPSRAEPGDSGGLGLAIVRSIMQLHGGEVDVRSDSRQTEFTLRFAATSA</sequence>
<dbReference type="PANTHER" id="PTHR45436:SF3">
    <property type="entry name" value="SENSOR HISTIDINE KINASE HPRS"/>
    <property type="match status" value="1"/>
</dbReference>
<keyword evidence="4 14" id="KW-0997">Cell inner membrane</keyword>
<dbReference type="CDD" id="cd00082">
    <property type="entry name" value="HisKA"/>
    <property type="match status" value="1"/>
</dbReference>
<proteinExistence type="predicted"/>
<evidence type="ECO:0000256" key="10">
    <source>
        <dbReference type="ARBA" id="ARBA00022840"/>
    </source>
</evidence>
<evidence type="ECO:0000256" key="9">
    <source>
        <dbReference type="ARBA" id="ARBA00022777"/>
    </source>
</evidence>
<dbReference type="InterPro" id="IPR004358">
    <property type="entry name" value="Sig_transdc_His_kin-like_C"/>
</dbReference>
<dbReference type="InterPro" id="IPR005467">
    <property type="entry name" value="His_kinase_dom"/>
</dbReference>
<evidence type="ECO:0000256" key="14">
    <source>
        <dbReference type="RuleBase" id="RU364088"/>
    </source>
</evidence>
<evidence type="ECO:0000313" key="18">
    <source>
        <dbReference type="Proteomes" id="UP000025238"/>
    </source>
</evidence>
<dbReference type="OrthoDB" id="5561773at2"/>
<dbReference type="GO" id="GO:0000155">
    <property type="term" value="F:phosphorelay sensor kinase activity"/>
    <property type="evidence" value="ECO:0007669"/>
    <property type="project" value="InterPro"/>
</dbReference>
<keyword evidence="10 14" id="KW-0067">ATP-binding</keyword>
<feature type="transmembrane region" description="Helical" evidence="14">
    <location>
        <begin position="157"/>
        <end position="175"/>
    </location>
</feature>
<keyword evidence="3 14" id="KW-1003">Cell membrane</keyword>
<keyword evidence="12 14" id="KW-0902">Two-component regulatory system</keyword>
<dbReference type="SUPFAM" id="SSF47384">
    <property type="entry name" value="Homodimeric domain of signal transducing histidine kinase"/>
    <property type="match status" value="1"/>
</dbReference>
<dbReference type="Gene3D" id="6.10.340.10">
    <property type="match status" value="1"/>
</dbReference>
<dbReference type="GO" id="GO:0005886">
    <property type="term" value="C:plasma membrane"/>
    <property type="evidence" value="ECO:0007669"/>
    <property type="project" value="UniProtKB-SubCell"/>
</dbReference>
<organism evidence="17 18">
    <name type="scientific">Stutzerimonas stutzeri</name>
    <name type="common">Pseudomonas stutzeri</name>
    <dbReference type="NCBI Taxonomy" id="316"/>
    <lineage>
        <taxon>Bacteria</taxon>
        <taxon>Pseudomonadati</taxon>
        <taxon>Pseudomonadota</taxon>
        <taxon>Gammaproteobacteria</taxon>
        <taxon>Pseudomonadales</taxon>
        <taxon>Pseudomonadaceae</taxon>
        <taxon>Stutzerimonas</taxon>
    </lineage>
</organism>
<evidence type="ECO:0000256" key="6">
    <source>
        <dbReference type="ARBA" id="ARBA00022679"/>
    </source>
</evidence>
<dbReference type="SUPFAM" id="SSF55874">
    <property type="entry name" value="ATPase domain of HSP90 chaperone/DNA topoisomerase II/histidine kinase"/>
    <property type="match status" value="1"/>
</dbReference>
<evidence type="ECO:0000256" key="8">
    <source>
        <dbReference type="ARBA" id="ARBA00022741"/>
    </source>
</evidence>
<dbReference type="Gene3D" id="1.10.287.130">
    <property type="match status" value="1"/>
</dbReference>
<dbReference type="InterPro" id="IPR003661">
    <property type="entry name" value="HisK_dim/P_dom"/>
</dbReference>
<dbReference type="SMART" id="SM00388">
    <property type="entry name" value="HisKA"/>
    <property type="match status" value="1"/>
</dbReference>
<accession>A0A023WQA0</accession>
<feature type="transmembrane region" description="Helical" evidence="14">
    <location>
        <begin position="12"/>
        <end position="32"/>
    </location>
</feature>
<reference evidence="17 18" key="1">
    <citation type="submission" date="2014-03" db="EMBL/GenBank/DDBJ databases">
        <title>Complete genome sequence of Pseudomonas stutzeri 19SMN4.</title>
        <authorList>
            <person name="Brunet-Galmes I."/>
            <person name="Nogales B."/>
            <person name="Busquets A."/>
            <person name="Pena A."/>
            <person name="Gomila M."/>
            <person name="Garcia-Valdes E."/>
            <person name="Lalucat J."/>
            <person name="Bennasar A."/>
            <person name="Bosch R."/>
        </authorList>
    </citation>
    <scope>NUCLEOTIDE SEQUENCE [LARGE SCALE GENOMIC DNA]</scope>
    <source>
        <strain evidence="17 18">19SMN4</strain>
    </source>
</reference>
<dbReference type="EC" id="2.7.13.3" evidence="14"/>
<name>A0A023WQA0_STUST</name>
<dbReference type="PROSITE" id="PS50109">
    <property type="entry name" value="HIS_KIN"/>
    <property type="match status" value="1"/>
</dbReference>
<evidence type="ECO:0000259" key="15">
    <source>
        <dbReference type="PROSITE" id="PS50109"/>
    </source>
</evidence>
<feature type="domain" description="Histidine kinase" evidence="15">
    <location>
        <begin position="238"/>
        <end position="451"/>
    </location>
</feature>
<evidence type="ECO:0000256" key="2">
    <source>
        <dbReference type="ARBA" id="ARBA00004533"/>
    </source>
</evidence>
<evidence type="ECO:0000259" key="16">
    <source>
        <dbReference type="PROSITE" id="PS50885"/>
    </source>
</evidence>
<dbReference type="Pfam" id="PF02518">
    <property type="entry name" value="HATPase_c"/>
    <property type="match status" value="1"/>
</dbReference>
<comment type="catalytic activity">
    <reaction evidence="1 14">
        <text>ATP + protein L-histidine = ADP + protein N-phospho-L-histidine.</text>
        <dbReference type="EC" id="2.7.13.3"/>
    </reaction>
</comment>
<comment type="subcellular location">
    <subcellularLocation>
        <location evidence="2 14">Cell inner membrane</location>
    </subcellularLocation>
</comment>
<dbReference type="KEGG" id="pstu:UIB01_05530"/>
<dbReference type="InterPro" id="IPR050428">
    <property type="entry name" value="TCS_sensor_his_kinase"/>
</dbReference>
<evidence type="ECO:0000256" key="4">
    <source>
        <dbReference type="ARBA" id="ARBA00022519"/>
    </source>
</evidence>
<dbReference type="SMART" id="SM00304">
    <property type="entry name" value="HAMP"/>
    <property type="match status" value="1"/>
</dbReference>
<dbReference type="GO" id="GO:0005524">
    <property type="term" value="F:ATP binding"/>
    <property type="evidence" value="ECO:0007669"/>
    <property type="project" value="UniProtKB-KW"/>
</dbReference>
<keyword evidence="6 14" id="KW-0808">Transferase</keyword>
<comment type="function">
    <text evidence="14">Member of a two-component regulatory system.</text>
</comment>
<keyword evidence="13 14" id="KW-0472">Membrane</keyword>
<dbReference type="Pfam" id="PF00672">
    <property type="entry name" value="HAMP"/>
    <property type="match status" value="1"/>
</dbReference>
<keyword evidence="5" id="KW-0597">Phosphoprotein</keyword>
<dbReference type="Pfam" id="PF00512">
    <property type="entry name" value="HisKA"/>
    <property type="match status" value="1"/>
</dbReference>
<keyword evidence="9 14" id="KW-0418">Kinase</keyword>
<keyword evidence="7 14" id="KW-0812">Transmembrane</keyword>
<keyword evidence="8 14" id="KW-0547">Nucleotide-binding</keyword>
<dbReference type="NCBIfam" id="TIGR01386">
    <property type="entry name" value="cztS_silS_copS"/>
    <property type="match status" value="1"/>
</dbReference>
<dbReference type="Proteomes" id="UP000025238">
    <property type="component" value="Chromosome"/>
</dbReference>
<feature type="domain" description="HAMP" evidence="16">
    <location>
        <begin position="177"/>
        <end position="230"/>
    </location>
</feature>
<keyword evidence="11 14" id="KW-1133">Transmembrane helix</keyword>
<dbReference type="PATRIC" id="fig|316.97.peg.1122"/>
<gene>
    <name evidence="17" type="ORF">UIB01_05530</name>
</gene>
<dbReference type="EMBL" id="CP007509">
    <property type="protein sequence ID" value="AHY41969.1"/>
    <property type="molecule type" value="Genomic_DNA"/>
</dbReference>
<evidence type="ECO:0000256" key="12">
    <source>
        <dbReference type="ARBA" id="ARBA00023012"/>
    </source>
</evidence>
<evidence type="ECO:0000256" key="13">
    <source>
        <dbReference type="ARBA" id="ARBA00023136"/>
    </source>
</evidence>
<dbReference type="InterPro" id="IPR003594">
    <property type="entry name" value="HATPase_dom"/>
</dbReference>